<feature type="compositionally biased region" description="Basic and acidic residues" evidence="1">
    <location>
        <begin position="106"/>
        <end position="117"/>
    </location>
</feature>
<evidence type="ECO:0000259" key="2">
    <source>
        <dbReference type="PROSITE" id="PS50106"/>
    </source>
</evidence>
<feature type="domain" description="PDZ" evidence="2">
    <location>
        <begin position="1"/>
        <end position="38"/>
    </location>
</feature>
<organism evidence="3 4">
    <name type="scientific">Oesophagostomum dentatum</name>
    <name type="common">Nodular worm</name>
    <dbReference type="NCBI Taxonomy" id="61180"/>
    <lineage>
        <taxon>Eukaryota</taxon>
        <taxon>Metazoa</taxon>
        <taxon>Ecdysozoa</taxon>
        <taxon>Nematoda</taxon>
        <taxon>Chromadorea</taxon>
        <taxon>Rhabditida</taxon>
        <taxon>Rhabditina</taxon>
        <taxon>Rhabditomorpha</taxon>
        <taxon>Strongyloidea</taxon>
        <taxon>Strongylidae</taxon>
        <taxon>Oesophagostomum</taxon>
    </lineage>
</organism>
<protein>
    <recommendedName>
        <fullName evidence="2">PDZ domain-containing protein</fullName>
    </recommendedName>
</protein>
<name>A0A0B1RVE1_OESDE</name>
<proteinExistence type="predicted"/>
<reference evidence="3 4" key="1">
    <citation type="submission" date="2014-03" db="EMBL/GenBank/DDBJ databases">
        <title>Draft genome of the hookworm Oesophagostomum dentatum.</title>
        <authorList>
            <person name="Mitreva M."/>
        </authorList>
    </citation>
    <scope>NUCLEOTIDE SEQUENCE [LARGE SCALE GENOMIC DNA]</scope>
    <source>
        <strain evidence="3 4">OD-Hann</strain>
    </source>
</reference>
<dbReference type="Proteomes" id="UP000053660">
    <property type="component" value="Unassembled WGS sequence"/>
</dbReference>
<dbReference type="PROSITE" id="PS50106">
    <property type="entry name" value="PDZ"/>
    <property type="match status" value="1"/>
</dbReference>
<accession>A0A0B1RVE1</accession>
<dbReference type="SUPFAM" id="SSF50156">
    <property type="entry name" value="PDZ domain-like"/>
    <property type="match status" value="1"/>
</dbReference>
<dbReference type="InterPro" id="IPR036034">
    <property type="entry name" value="PDZ_sf"/>
</dbReference>
<keyword evidence="4" id="KW-1185">Reference proteome</keyword>
<evidence type="ECO:0000313" key="4">
    <source>
        <dbReference type="Proteomes" id="UP000053660"/>
    </source>
</evidence>
<sequence length="130" mass="14604">MARRTMMGDFLSGDMILSINGIDLVNKTHDEAVSIFRSQTGSEAQLLVEVGAEDRILNEHFTTDTRISAGKSFYEDSTELSPGSMTPAIRCEKDITRLTTAPLSREDTRAYLDDVPRTPKRPMSYFDPRK</sequence>
<dbReference type="EMBL" id="KN613067">
    <property type="protein sequence ID" value="KHJ75112.1"/>
    <property type="molecule type" value="Genomic_DNA"/>
</dbReference>
<dbReference type="CDD" id="cd00136">
    <property type="entry name" value="PDZ_canonical"/>
    <property type="match status" value="1"/>
</dbReference>
<dbReference type="InterPro" id="IPR001478">
    <property type="entry name" value="PDZ"/>
</dbReference>
<evidence type="ECO:0000256" key="1">
    <source>
        <dbReference type="SAM" id="MobiDB-lite"/>
    </source>
</evidence>
<dbReference type="Gene3D" id="2.30.42.10">
    <property type="match status" value="1"/>
</dbReference>
<gene>
    <name evidence="3" type="ORF">OESDEN_25272</name>
</gene>
<dbReference type="Pfam" id="PF00595">
    <property type="entry name" value="PDZ"/>
    <property type="match status" value="1"/>
</dbReference>
<evidence type="ECO:0000313" key="3">
    <source>
        <dbReference type="EMBL" id="KHJ75112.1"/>
    </source>
</evidence>
<dbReference type="OrthoDB" id="123971at2759"/>
<feature type="region of interest" description="Disordered" evidence="1">
    <location>
        <begin position="106"/>
        <end position="130"/>
    </location>
</feature>
<dbReference type="AlphaFoldDB" id="A0A0B1RVE1"/>